<dbReference type="Gene3D" id="3.30.70.1710">
    <property type="match status" value="1"/>
</dbReference>
<reference evidence="7" key="1">
    <citation type="journal article" date="2019" name="Int. J. Syst. Evol. Microbiol.">
        <title>The Global Catalogue of Microorganisms (GCM) 10K type strain sequencing project: providing services to taxonomists for standard genome sequencing and annotation.</title>
        <authorList>
            <consortium name="The Broad Institute Genomics Platform"/>
            <consortium name="The Broad Institute Genome Sequencing Center for Infectious Disease"/>
            <person name="Wu L."/>
            <person name="Ma J."/>
        </authorList>
    </citation>
    <scope>NUCLEOTIDE SEQUENCE [LARGE SCALE GENOMIC DNA]</scope>
    <source>
        <strain evidence="7">CGMCC 1.16305</strain>
    </source>
</reference>
<accession>A0ABW2PU43</accession>
<evidence type="ECO:0000256" key="4">
    <source>
        <dbReference type="SAM" id="MobiDB-lite"/>
    </source>
</evidence>
<proteinExistence type="inferred from homology"/>
<gene>
    <name evidence="6" type="ORF">ACFQRG_06810</name>
</gene>
<evidence type="ECO:0000256" key="1">
    <source>
        <dbReference type="ARBA" id="ARBA00024322"/>
    </source>
</evidence>
<dbReference type="EMBL" id="JBHTCO010000005">
    <property type="protein sequence ID" value="MFC7392694.1"/>
    <property type="molecule type" value="Genomic_DNA"/>
</dbReference>
<feature type="compositionally biased region" description="Basic and acidic residues" evidence="4">
    <location>
        <begin position="104"/>
        <end position="119"/>
    </location>
</feature>
<organism evidence="6 7">
    <name type="scientific">Scopulibacillus cellulosilyticus</name>
    <dbReference type="NCBI Taxonomy" id="2665665"/>
    <lineage>
        <taxon>Bacteria</taxon>
        <taxon>Bacillati</taxon>
        <taxon>Bacillota</taxon>
        <taxon>Bacilli</taxon>
        <taxon>Bacillales</taxon>
        <taxon>Sporolactobacillaceae</taxon>
        <taxon>Scopulibacillus</taxon>
    </lineage>
</organism>
<dbReference type="InterPro" id="IPR050575">
    <property type="entry name" value="BMC_shell"/>
</dbReference>
<evidence type="ECO:0000313" key="6">
    <source>
        <dbReference type="EMBL" id="MFC7392694.1"/>
    </source>
</evidence>
<dbReference type="InterPro" id="IPR037233">
    <property type="entry name" value="CcmK-like_sf"/>
</dbReference>
<evidence type="ECO:0000259" key="5">
    <source>
        <dbReference type="PROSITE" id="PS51930"/>
    </source>
</evidence>
<dbReference type="CDD" id="cd07045">
    <property type="entry name" value="BMC_CcmK_like"/>
    <property type="match status" value="1"/>
</dbReference>
<name>A0ABW2PU43_9BACL</name>
<dbReference type="Pfam" id="PF00936">
    <property type="entry name" value="BMC"/>
    <property type="match status" value="1"/>
</dbReference>
<dbReference type="SMART" id="SM00877">
    <property type="entry name" value="BMC"/>
    <property type="match status" value="1"/>
</dbReference>
<dbReference type="SUPFAM" id="SSF143414">
    <property type="entry name" value="CcmK-like"/>
    <property type="match status" value="1"/>
</dbReference>
<feature type="domain" description="BMC" evidence="5">
    <location>
        <begin position="6"/>
        <end position="89"/>
    </location>
</feature>
<dbReference type="RefSeq" id="WP_380965379.1">
    <property type="nucleotide sequence ID" value="NZ_JBHTCO010000005.1"/>
</dbReference>
<evidence type="ECO:0000256" key="3">
    <source>
        <dbReference type="PROSITE-ProRule" id="PRU01278"/>
    </source>
</evidence>
<dbReference type="Proteomes" id="UP001596505">
    <property type="component" value="Unassembled WGS sequence"/>
</dbReference>
<dbReference type="PANTHER" id="PTHR33941:SF13">
    <property type="entry name" value="CARBOXYSOME SHELL PROTEIN CCMK4"/>
    <property type="match status" value="1"/>
</dbReference>
<protein>
    <submittedName>
        <fullName evidence="6">BMC domain-containing protein</fullName>
    </submittedName>
</protein>
<dbReference type="PANTHER" id="PTHR33941">
    <property type="entry name" value="PROPANEDIOL UTILIZATION PROTEIN PDUA"/>
    <property type="match status" value="1"/>
</dbReference>
<feature type="region of interest" description="Disordered" evidence="4">
    <location>
        <begin position="93"/>
        <end position="119"/>
    </location>
</feature>
<dbReference type="PROSITE" id="PS51930">
    <property type="entry name" value="BMC_2"/>
    <property type="match status" value="1"/>
</dbReference>
<dbReference type="InterPro" id="IPR000249">
    <property type="entry name" value="BMC_dom"/>
</dbReference>
<keyword evidence="2" id="KW-1283">Bacterial microcompartment</keyword>
<comment type="caution">
    <text evidence="6">The sequence shown here is derived from an EMBL/GenBank/DDBJ whole genome shotgun (WGS) entry which is preliminary data.</text>
</comment>
<evidence type="ECO:0000256" key="2">
    <source>
        <dbReference type="ARBA" id="ARBA00024446"/>
    </source>
</evidence>
<dbReference type="InterPro" id="IPR044872">
    <property type="entry name" value="CcmK/CsoS1_BMC"/>
</dbReference>
<comment type="similarity">
    <text evidence="3">Belongs to the bacterial microcompartments protein family.</text>
</comment>
<comment type="subcellular location">
    <subcellularLocation>
        <location evidence="1">Bacterial microcompartment</location>
    </subcellularLocation>
</comment>
<keyword evidence="7" id="KW-1185">Reference proteome</keyword>
<evidence type="ECO:0000313" key="7">
    <source>
        <dbReference type="Proteomes" id="UP001596505"/>
    </source>
</evidence>
<sequence length="168" mass="18219">MEQSFSLGMIETLGFPGLVAAADAAAKAADVILTYQKADSGIVTIYILGDVASVQAAVAVGEEEAKRIGQLRYSHVIARPDESVTQMINQVMDGNTANKTSQKKQADKQENEGEKQTELVKKSVSELRKLAHSNADFPLTSQEINTARKEDLIKHLSECEQEKGGDKL</sequence>